<dbReference type="EMBL" id="MU003492">
    <property type="protein sequence ID" value="KAF2478218.1"/>
    <property type="molecule type" value="Genomic_DNA"/>
</dbReference>
<comment type="caution">
    <text evidence="1">The sequence shown here is derived from an EMBL/GenBank/DDBJ whole genome shotgun (WGS) entry which is preliminary data.</text>
</comment>
<keyword evidence="2" id="KW-1185">Reference proteome</keyword>
<organism evidence="1 2">
    <name type="scientific">Lindgomyces ingoldianus</name>
    <dbReference type="NCBI Taxonomy" id="673940"/>
    <lineage>
        <taxon>Eukaryota</taxon>
        <taxon>Fungi</taxon>
        <taxon>Dikarya</taxon>
        <taxon>Ascomycota</taxon>
        <taxon>Pezizomycotina</taxon>
        <taxon>Dothideomycetes</taxon>
        <taxon>Pleosporomycetidae</taxon>
        <taxon>Pleosporales</taxon>
        <taxon>Lindgomycetaceae</taxon>
        <taxon>Lindgomyces</taxon>
    </lineage>
</organism>
<evidence type="ECO:0000313" key="2">
    <source>
        <dbReference type="Proteomes" id="UP000799755"/>
    </source>
</evidence>
<accession>A0ACB6RFX6</accession>
<sequence>MSPPQRPPFSSLPLDRNGPPGNAWGLYGPNDELGALNMITPSTVKSAAEEIQTGDRVSLDWHLNFPTFPSFGRPEFGWKMINRSCPDGTKRIVNDDELHINTQSSSQWDGFRHYGYQKAGLYYGGRSQKDIETSQIIGIDRIAAKGGITARGVVLDYPAYCTKNDIKMDALSAQSIPASHLKAMLKDTGVKTRDGDILLLRTGFTAAYMKLGMQQRKDLALRPPQFMGVESTKEVLQWIWESGFLAVASDAPSFEMSPLVGKHNERGGIWKGESWEDEMQGGGLVHQWCLAGWGVMIGEMWDLEDLTTKAKELDRSTCFVSSVPLKVPGGVASPPNAVAIF</sequence>
<gene>
    <name evidence="1" type="ORF">BDR25DRAFT_365344</name>
</gene>
<name>A0ACB6RFX6_9PLEO</name>
<proteinExistence type="predicted"/>
<protein>
    <submittedName>
        <fullName evidence="1">Uncharacterized protein</fullName>
    </submittedName>
</protein>
<reference evidence="1" key="1">
    <citation type="journal article" date="2020" name="Stud. Mycol.">
        <title>101 Dothideomycetes genomes: a test case for predicting lifestyles and emergence of pathogens.</title>
        <authorList>
            <person name="Haridas S."/>
            <person name="Albert R."/>
            <person name="Binder M."/>
            <person name="Bloem J."/>
            <person name="Labutti K."/>
            <person name="Salamov A."/>
            <person name="Andreopoulos B."/>
            <person name="Baker S."/>
            <person name="Barry K."/>
            <person name="Bills G."/>
            <person name="Bluhm B."/>
            <person name="Cannon C."/>
            <person name="Castanera R."/>
            <person name="Culley D."/>
            <person name="Daum C."/>
            <person name="Ezra D."/>
            <person name="Gonzalez J."/>
            <person name="Henrissat B."/>
            <person name="Kuo A."/>
            <person name="Liang C."/>
            <person name="Lipzen A."/>
            <person name="Lutzoni F."/>
            <person name="Magnuson J."/>
            <person name="Mondo S."/>
            <person name="Nolan M."/>
            <person name="Ohm R."/>
            <person name="Pangilinan J."/>
            <person name="Park H.-J."/>
            <person name="Ramirez L."/>
            <person name="Alfaro M."/>
            <person name="Sun H."/>
            <person name="Tritt A."/>
            <person name="Yoshinaga Y."/>
            <person name="Zwiers L.-H."/>
            <person name="Turgeon B."/>
            <person name="Goodwin S."/>
            <person name="Spatafora J."/>
            <person name="Crous P."/>
            <person name="Grigoriev I."/>
        </authorList>
    </citation>
    <scope>NUCLEOTIDE SEQUENCE</scope>
    <source>
        <strain evidence="1">ATCC 200398</strain>
    </source>
</reference>
<dbReference type="Proteomes" id="UP000799755">
    <property type="component" value="Unassembled WGS sequence"/>
</dbReference>
<evidence type="ECO:0000313" key="1">
    <source>
        <dbReference type="EMBL" id="KAF2478218.1"/>
    </source>
</evidence>